<evidence type="ECO:0000259" key="3">
    <source>
        <dbReference type="Pfam" id="PF26514"/>
    </source>
</evidence>
<reference evidence="4 5" key="1">
    <citation type="submission" date="2016-02" db="EMBL/GenBank/DDBJ databases">
        <authorList>
            <person name="Wen L."/>
            <person name="He K."/>
            <person name="Yang H."/>
        </authorList>
    </citation>
    <scope>NUCLEOTIDE SEQUENCE [LARGE SCALE GENOMIC DNA]</scope>
    <source>
        <strain evidence="4">Trichococcus palustris</strain>
    </source>
</reference>
<accession>A0A143YQT6</accession>
<dbReference type="OrthoDB" id="2155342at2"/>
<feature type="transmembrane region" description="Helical" evidence="1">
    <location>
        <begin position="240"/>
        <end position="261"/>
    </location>
</feature>
<dbReference type="EMBL" id="FJNE01000005">
    <property type="protein sequence ID" value="CZQ95309.1"/>
    <property type="molecule type" value="Genomic_DNA"/>
</dbReference>
<keyword evidence="5" id="KW-1185">Reference proteome</keyword>
<feature type="transmembrane region" description="Helical" evidence="1">
    <location>
        <begin position="346"/>
        <end position="363"/>
    </location>
</feature>
<evidence type="ECO:0000313" key="4">
    <source>
        <dbReference type="EMBL" id="CZQ95309.1"/>
    </source>
</evidence>
<keyword evidence="1" id="KW-0812">Transmembrane</keyword>
<evidence type="ECO:0000256" key="1">
    <source>
        <dbReference type="SAM" id="Phobius"/>
    </source>
</evidence>
<feature type="chain" id="PRO_5007515023" evidence="2">
    <location>
        <begin position="30"/>
        <end position="400"/>
    </location>
</feature>
<dbReference type="Proteomes" id="UP000242754">
    <property type="component" value="Unassembled WGS sequence"/>
</dbReference>
<name>A0A143YQT6_9LACT</name>
<evidence type="ECO:0000313" key="5">
    <source>
        <dbReference type="Proteomes" id="UP000242754"/>
    </source>
</evidence>
<sequence>MKRVQQKRRLKGAFLAFMTLLLLSVTVTAARVLAVDDSDGVQGMQTLGKGETINGAGFFAGNRIVIDGTVEGTTFASGSEVRIDGNINGDLFVAAQSITINGAVTGNIYVAGQNLELGVQSEGDVFAAGQNITISKDAIIGRDFFTAGASILQEGTISRGLFGGGSEIVVDGLVGGDVNVQADKLKLQNNAVVEGKLSYASANEAVIATGSQIKGLTDWKKIESMTAKQNKMEANRPFRMVMGFLWGVASTLLIWFLVKIWRPNFWINTARPIAELPLKTLGVGFLTLVVTPLLIILAMITVIGIPLGILMGVVYWVAMYLSKIIVAVFIGQWLAKRFKWPELHKGVWYVLLGLVILALLNMIPFVNFIVGLLTVVAGLGSLILAHYKAPTENAPAPPNP</sequence>
<organism evidence="4 5">
    <name type="scientific">Trichococcus palustris</name>
    <dbReference type="NCBI Taxonomy" id="140314"/>
    <lineage>
        <taxon>Bacteria</taxon>
        <taxon>Bacillati</taxon>
        <taxon>Bacillota</taxon>
        <taxon>Bacilli</taxon>
        <taxon>Lactobacillales</taxon>
        <taxon>Carnobacteriaceae</taxon>
        <taxon>Trichococcus</taxon>
    </lineage>
</organism>
<protein>
    <submittedName>
        <fullName evidence="4">Polymer-forming cytoskeletal</fullName>
    </submittedName>
</protein>
<feature type="transmembrane region" description="Helical" evidence="1">
    <location>
        <begin position="313"/>
        <end position="334"/>
    </location>
</feature>
<feature type="signal peptide" evidence="2">
    <location>
        <begin position="1"/>
        <end position="29"/>
    </location>
</feature>
<keyword evidence="1" id="KW-0472">Membrane</keyword>
<dbReference type="Pfam" id="PF26514">
    <property type="entry name" value="DUF8173"/>
    <property type="match status" value="1"/>
</dbReference>
<feature type="domain" description="DUF8173" evidence="3">
    <location>
        <begin position="227"/>
        <end position="387"/>
    </location>
</feature>
<dbReference type="InterPro" id="IPR058486">
    <property type="entry name" value="DUF8173"/>
</dbReference>
<keyword evidence="1" id="KW-1133">Transmembrane helix</keyword>
<keyword evidence="2" id="KW-0732">Signal</keyword>
<gene>
    <name evidence="4" type="ORF">Tpal_1873</name>
</gene>
<dbReference type="RefSeq" id="WP_087033436.1">
    <property type="nucleotide sequence ID" value="NZ_FJNE01000005.1"/>
</dbReference>
<evidence type="ECO:0000256" key="2">
    <source>
        <dbReference type="SAM" id="SignalP"/>
    </source>
</evidence>
<feature type="transmembrane region" description="Helical" evidence="1">
    <location>
        <begin position="281"/>
        <end position="307"/>
    </location>
</feature>
<proteinExistence type="predicted"/>
<dbReference type="AlphaFoldDB" id="A0A143YQT6"/>
<dbReference type="STRING" id="140314.SAMN04488076_1113"/>